<protein>
    <submittedName>
        <fullName evidence="1">11498_t:CDS:1</fullName>
    </submittedName>
</protein>
<dbReference type="EMBL" id="CAJVPW010007896">
    <property type="protein sequence ID" value="CAG8587009.1"/>
    <property type="molecule type" value="Genomic_DNA"/>
</dbReference>
<organism evidence="1 2">
    <name type="scientific">Cetraspora pellucida</name>
    <dbReference type="NCBI Taxonomy" id="1433469"/>
    <lineage>
        <taxon>Eukaryota</taxon>
        <taxon>Fungi</taxon>
        <taxon>Fungi incertae sedis</taxon>
        <taxon>Mucoromycota</taxon>
        <taxon>Glomeromycotina</taxon>
        <taxon>Glomeromycetes</taxon>
        <taxon>Diversisporales</taxon>
        <taxon>Gigasporaceae</taxon>
        <taxon>Cetraspora</taxon>
    </lineage>
</organism>
<accession>A0ACA9MGA2</accession>
<reference evidence="1" key="1">
    <citation type="submission" date="2021-06" db="EMBL/GenBank/DDBJ databases">
        <authorList>
            <person name="Kallberg Y."/>
            <person name="Tangrot J."/>
            <person name="Rosling A."/>
        </authorList>
    </citation>
    <scope>NUCLEOTIDE SEQUENCE</scope>
    <source>
        <strain evidence="1">28 12/20/2015</strain>
    </source>
</reference>
<keyword evidence="2" id="KW-1185">Reference proteome</keyword>
<proteinExistence type="predicted"/>
<gene>
    <name evidence="1" type="ORF">SPELUC_LOCUS6602</name>
</gene>
<dbReference type="Proteomes" id="UP000789366">
    <property type="component" value="Unassembled WGS sequence"/>
</dbReference>
<evidence type="ECO:0000313" key="2">
    <source>
        <dbReference type="Proteomes" id="UP000789366"/>
    </source>
</evidence>
<name>A0ACA9MGA2_9GLOM</name>
<comment type="caution">
    <text evidence="1">The sequence shown here is derived from an EMBL/GenBank/DDBJ whole genome shotgun (WGS) entry which is preliminary data.</text>
</comment>
<sequence>MSKSLSRNMPSFATPVPETPIHSQNMPVEDSSVANSNPTVDVKKIVLLKRNPNNVTDNNSTQSGAGSSTLISSIDLMQTPSRSGSSSPNLEVELTPEQSAHLGEIDFNTGLDGFLLAALKNPKDRLFLLKLDREMERFINDKNHTRLEFPPMNSYQRLIVHRVAQYFKLSHVVDSSGKAVVLYKSSDTQIPILRFSDLLEQEEEKPEKSVKIMRRQQINAQSQLRSTGDSDSNSEGERKILTIEEREAAYQKARARIFKDLEQKNEENEQDENEESVSSSPNTKHSNISNNNDQQNSDLTSSNKSKGAQQTKSANANNNKNNKQSQQTNKTVANNKNSTNKTSVNTVKNRQQQTQRLQTINFNLPIDRSFYMSKQPRPVGNFPGPPPMMPPGPFGPPFFGGPHLNMYDVNMLPIQPPMLPPEMHHMGNPYMNVPHEWNPTLAGPYGRPNVRNVWGESFNAPPEMGGGPSLFNQQPNTGNSFLPRPTQQNDTNFASTQGHNPLKYMNQHPQTTSFGETNHVVNSSASTADGNSNKLTSVRDGTTSPNSPISQTGFENNNSLWTKNQWGNMTGGEGTSENKSNDQQPDQKRSNNRSSTFVPTSQQREGPVNSPTTMGVFNPAQASAEFSSQNTSGLPMMHPHMYPGFVPTPISGPASGPRRNNNGNQMFPGPVPPEHVSLPRMNMIPPPIMGFPQQPASLTGAIRPPKSSELFDPNHSVQSSNIAVSASDSISPTSVQQSSGTLTLVPLPSRHSPPVTSSKGLSISNNKTTATSCAGVPTGTKVINQNHVNTRRKNNGNDASTNANHNSVVNGTMMRSLSLSSNHSQGKNQSNHHRASSTSPSGNNKKKEGGLLFDYSMQVPYEGVKPSEANEPPQPNHIIELYDFAESDNLIDITFANATIKMIHPPQNSPNKRPTILAIFKTSREANKAMQNFRGVRFKIRTWEPLVKNNGCNITPSNVVD</sequence>
<evidence type="ECO:0000313" key="1">
    <source>
        <dbReference type="EMBL" id="CAG8587009.1"/>
    </source>
</evidence>